<organism evidence="1 2">
    <name type="scientific">Colletotrichum higginsianum (strain IMI 349063)</name>
    <name type="common">Crucifer anthracnose fungus</name>
    <dbReference type="NCBI Taxonomy" id="759273"/>
    <lineage>
        <taxon>Eukaryota</taxon>
        <taxon>Fungi</taxon>
        <taxon>Dikarya</taxon>
        <taxon>Ascomycota</taxon>
        <taxon>Pezizomycotina</taxon>
        <taxon>Sordariomycetes</taxon>
        <taxon>Hypocreomycetidae</taxon>
        <taxon>Glomerellales</taxon>
        <taxon>Glomerellaceae</taxon>
        <taxon>Colletotrichum</taxon>
        <taxon>Colletotrichum destructivum species complex</taxon>
    </lineage>
</organism>
<evidence type="ECO:0000313" key="2">
    <source>
        <dbReference type="Proteomes" id="UP000092177"/>
    </source>
</evidence>
<accession>A0A1B7XQJ4</accession>
<dbReference type="GeneID" id="28873682"/>
<sequence length="114" mass="12367">MPGRQAAWLPYQPCLSSSIRSAPLESATTRPSLKQVPGNPYFVNPGYNASSQSTVPKHEPNLETVHLIAAEPFLNELKLATSLSKPVGFSIGLTPDKKYWEVAAYPGLLTSQDV</sequence>
<dbReference type="RefSeq" id="XP_018150547.1">
    <property type="nucleotide sequence ID" value="XM_018309575.1"/>
</dbReference>
<dbReference type="EMBL" id="LTAN01000012">
    <property type="protein sequence ID" value="OBR02029.1"/>
    <property type="molecule type" value="Genomic_DNA"/>
</dbReference>
<dbReference type="Proteomes" id="UP000092177">
    <property type="component" value="Chromosome 12"/>
</dbReference>
<gene>
    <name evidence="1" type="ORF">CH63R_14601</name>
</gene>
<keyword evidence="2" id="KW-1185">Reference proteome</keyword>
<dbReference type="KEGG" id="chig:CH63R_14601"/>
<name>A0A1B7XQJ4_COLHI</name>
<dbReference type="VEuPathDB" id="FungiDB:CH63R_14601"/>
<comment type="caution">
    <text evidence="1">The sequence shown here is derived from an EMBL/GenBank/DDBJ whole genome shotgun (WGS) entry which is preliminary data.</text>
</comment>
<reference evidence="2" key="1">
    <citation type="journal article" date="2017" name="BMC Genomics">
        <title>Gapless genome assembly of Colletotrichum higginsianum reveals chromosome structure and association of transposable elements with secondary metabolite gene clusters.</title>
        <authorList>
            <person name="Dallery J.-F."/>
            <person name="Lapalu N."/>
            <person name="Zampounis A."/>
            <person name="Pigne S."/>
            <person name="Luyten I."/>
            <person name="Amselem J."/>
            <person name="Wittenberg A.H.J."/>
            <person name="Zhou S."/>
            <person name="de Queiroz M.V."/>
            <person name="Robin G.P."/>
            <person name="Auger A."/>
            <person name="Hainaut M."/>
            <person name="Henrissat B."/>
            <person name="Kim K.-T."/>
            <person name="Lee Y.-H."/>
            <person name="Lespinet O."/>
            <person name="Schwartz D.C."/>
            <person name="Thon M.R."/>
            <person name="O'Connell R.J."/>
        </authorList>
    </citation>
    <scope>NUCLEOTIDE SEQUENCE [LARGE SCALE GENOMIC DNA]</scope>
    <source>
        <strain evidence="2">IMI 349063</strain>
    </source>
</reference>
<proteinExistence type="predicted"/>
<dbReference type="AlphaFoldDB" id="A0A1B7XQJ4"/>
<evidence type="ECO:0000313" key="1">
    <source>
        <dbReference type="EMBL" id="OBR02029.1"/>
    </source>
</evidence>
<protein>
    <submittedName>
        <fullName evidence="1">Uncharacterized protein</fullName>
    </submittedName>
</protein>